<dbReference type="Gene3D" id="3.40.630.30">
    <property type="match status" value="1"/>
</dbReference>
<organism evidence="2 3">
    <name type="scientific">Chitinophaga caeni</name>
    <dbReference type="NCBI Taxonomy" id="2029983"/>
    <lineage>
        <taxon>Bacteria</taxon>
        <taxon>Pseudomonadati</taxon>
        <taxon>Bacteroidota</taxon>
        <taxon>Chitinophagia</taxon>
        <taxon>Chitinophagales</taxon>
        <taxon>Chitinophagaceae</taxon>
        <taxon>Chitinophaga</taxon>
    </lineage>
</organism>
<dbReference type="PROSITE" id="PS51186">
    <property type="entry name" value="GNAT"/>
    <property type="match status" value="1"/>
</dbReference>
<evidence type="ECO:0000259" key="1">
    <source>
        <dbReference type="PROSITE" id="PS51186"/>
    </source>
</evidence>
<accession>A0A291QRN6</accession>
<dbReference type="SUPFAM" id="SSF55729">
    <property type="entry name" value="Acyl-CoA N-acyltransferases (Nat)"/>
    <property type="match status" value="1"/>
</dbReference>
<dbReference type="InterPro" id="IPR051531">
    <property type="entry name" value="N-acetyltransferase"/>
</dbReference>
<reference evidence="2 3" key="1">
    <citation type="submission" date="2017-10" db="EMBL/GenBank/DDBJ databases">
        <title>Paenichitinophaga pekingensis gen. nov., sp. nov., isolated from activated sludge.</title>
        <authorList>
            <person name="Jin D."/>
            <person name="Kong X."/>
            <person name="Deng Y."/>
            <person name="Bai Z."/>
        </authorList>
    </citation>
    <scope>NUCLEOTIDE SEQUENCE [LARGE SCALE GENOMIC DNA]</scope>
    <source>
        <strain evidence="2 3">13</strain>
    </source>
</reference>
<evidence type="ECO:0000313" key="3">
    <source>
        <dbReference type="Proteomes" id="UP000220133"/>
    </source>
</evidence>
<keyword evidence="2" id="KW-0808">Transferase</keyword>
<dbReference type="KEGG" id="cbae:COR50_05380"/>
<dbReference type="InterPro" id="IPR000182">
    <property type="entry name" value="GNAT_dom"/>
</dbReference>
<dbReference type="PANTHER" id="PTHR43792:SF13">
    <property type="entry name" value="ACETYLTRANSFERASE"/>
    <property type="match status" value="1"/>
</dbReference>
<sequence>MIETARLQLVPCTLQHFEASLHGNEALSKALGVTVPSGWTEFPEMIIIAYDKLKNDPSMLGWFFYLIIHKADNKLIGTGGFKGKPDKNGTVEIGYEIAEEYREQGYATEMVGAFIRFAFHHQYIHKVVAHTLEEYDSSVKVLQKNGMQFAGNIDTPGKDTLWKWEITRNAYESRNK</sequence>
<evidence type="ECO:0000313" key="2">
    <source>
        <dbReference type="EMBL" id="ATL46658.1"/>
    </source>
</evidence>
<dbReference type="CDD" id="cd04301">
    <property type="entry name" value="NAT_SF"/>
    <property type="match status" value="1"/>
</dbReference>
<protein>
    <submittedName>
        <fullName evidence="2">GNAT family N-acetyltransferase</fullName>
    </submittedName>
</protein>
<keyword evidence="3" id="KW-1185">Reference proteome</keyword>
<dbReference type="GO" id="GO:0016747">
    <property type="term" value="F:acyltransferase activity, transferring groups other than amino-acyl groups"/>
    <property type="evidence" value="ECO:0007669"/>
    <property type="project" value="InterPro"/>
</dbReference>
<dbReference type="InterPro" id="IPR016181">
    <property type="entry name" value="Acyl_CoA_acyltransferase"/>
</dbReference>
<dbReference type="Proteomes" id="UP000220133">
    <property type="component" value="Chromosome"/>
</dbReference>
<dbReference type="PANTHER" id="PTHR43792">
    <property type="entry name" value="GNAT FAMILY, PUTATIVE (AFU_ORTHOLOGUE AFUA_3G00765)-RELATED-RELATED"/>
    <property type="match status" value="1"/>
</dbReference>
<gene>
    <name evidence="2" type="ORF">COR50_05380</name>
</gene>
<proteinExistence type="predicted"/>
<dbReference type="EMBL" id="CP023777">
    <property type="protein sequence ID" value="ATL46658.1"/>
    <property type="molecule type" value="Genomic_DNA"/>
</dbReference>
<dbReference type="Pfam" id="PF13302">
    <property type="entry name" value="Acetyltransf_3"/>
    <property type="match status" value="1"/>
</dbReference>
<name>A0A291QRN6_9BACT</name>
<dbReference type="RefSeq" id="WP_098193046.1">
    <property type="nucleotide sequence ID" value="NZ_CP023777.1"/>
</dbReference>
<feature type="domain" description="N-acetyltransferase" evidence="1">
    <location>
        <begin position="7"/>
        <end position="167"/>
    </location>
</feature>
<dbReference type="OrthoDB" id="9811523at2"/>
<dbReference type="AlphaFoldDB" id="A0A291QRN6"/>